<proteinExistence type="predicted"/>
<evidence type="ECO:0000313" key="2">
    <source>
        <dbReference type="Proteomes" id="UP000191171"/>
    </source>
</evidence>
<organism evidence="1 2">
    <name type="scientific">Enterococcus faecium</name>
    <name type="common">Streptococcus faecium</name>
    <dbReference type="NCBI Taxonomy" id="1352"/>
    <lineage>
        <taxon>Bacteria</taxon>
        <taxon>Bacillati</taxon>
        <taxon>Bacillota</taxon>
        <taxon>Bacilli</taxon>
        <taxon>Lactobacillales</taxon>
        <taxon>Enterococcaceae</taxon>
        <taxon>Enterococcus</taxon>
    </lineage>
</organism>
<evidence type="ECO:0000313" key="1">
    <source>
        <dbReference type="EMBL" id="OOL83467.1"/>
    </source>
</evidence>
<dbReference type="AlphaFoldDB" id="A0A1S9M0P0"/>
<reference evidence="1 2" key="1">
    <citation type="submission" date="2017-02" db="EMBL/GenBank/DDBJ databases">
        <title>Clonality and virulence of isolates of VRE in Hematopoietic Stem Cell Transplanted (HSCT) patients.</title>
        <authorList>
            <person name="Marchi A.P."/>
            <person name="Martins R.C."/>
            <person name="Marie S.K."/>
            <person name="Levin A.S."/>
            <person name="Costa S.F."/>
        </authorList>
    </citation>
    <scope>NUCLEOTIDE SEQUENCE [LARGE SCALE GENOMIC DNA]</scope>
    <source>
        <strain evidence="1 2">LIM1759</strain>
    </source>
</reference>
<dbReference type="EMBL" id="MVGJ01000015">
    <property type="protein sequence ID" value="OOL83467.1"/>
    <property type="molecule type" value="Genomic_DNA"/>
</dbReference>
<dbReference type="Proteomes" id="UP000191171">
    <property type="component" value="Unassembled WGS sequence"/>
</dbReference>
<comment type="caution">
    <text evidence="1">The sequence shown here is derived from an EMBL/GenBank/DDBJ whole genome shotgun (WGS) entry which is preliminary data.</text>
</comment>
<accession>A0A1S9M0P0</accession>
<name>A0A1S9M0P0_ENTFC</name>
<gene>
    <name evidence="1" type="ORF">B1P95_03650</name>
</gene>
<sequence>MFKLLIRTLLGFFFAIHHTSFINWNNYLFLTKSLHFCQINKKQKKFHL</sequence>
<protein>
    <submittedName>
        <fullName evidence="1">Uncharacterized protein</fullName>
    </submittedName>
</protein>